<accession>W9QJT3</accession>
<reference evidence="3" key="1">
    <citation type="submission" date="2013-01" db="EMBL/GenBank/DDBJ databases">
        <title>Draft Genome Sequence of a Mulberry Tree, Morus notabilis C.K. Schneid.</title>
        <authorList>
            <person name="He N."/>
            <person name="Zhao S."/>
        </authorList>
    </citation>
    <scope>NUCLEOTIDE SEQUENCE</scope>
</reference>
<evidence type="ECO:0000256" key="1">
    <source>
        <dbReference type="SAM" id="MobiDB-lite"/>
    </source>
</evidence>
<name>W9QJT3_9ROSA</name>
<organism evidence="2 3">
    <name type="scientific">Morus notabilis</name>
    <dbReference type="NCBI Taxonomy" id="981085"/>
    <lineage>
        <taxon>Eukaryota</taxon>
        <taxon>Viridiplantae</taxon>
        <taxon>Streptophyta</taxon>
        <taxon>Embryophyta</taxon>
        <taxon>Tracheophyta</taxon>
        <taxon>Spermatophyta</taxon>
        <taxon>Magnoliopsida</taxon>
        <taxon>eudicotyledons</taxon>
        <taxon>Gunneridae</taxon>
        <taxon>Pentapetalae</taxon>
        <taxon>rosids</taxon>
        <taxon>fabids</taxon>
        <taxon>Rosales</taxon>
        <taxon>Moraceae</taxon>
        <taxon>Moreae</taxon>
        <taxon>Morus</taxon>
    </lineage>
</organism>
<dbReference type="EMBL" id="KE343390">
    <property type="protein sequence ID" value="EXB28517.1"/>
    <property type="molecule type" value="Genomic_DNA"/>
</dbReference>
<evidence type="ECO:0000313" key="2">
    <source>
        <dbReference type="EMBL" id="EXB28517.1"/>
    </source>
</evidence>
<keyword evidence="3" id="KW-1185">Reference proteome</keyword>
<evidence type="ECO:0000313" key="3">
    <source>
        <dbReference type="Proteomes" id="UP000030645"/>
    </source>
</evidence>
<dbReference type="AlphaFoldDB" id="W9QJT3"/>
<dbReference type="Proteomes" id="UP000030645">
    <property type="component" value="Unassembled WGS sequence"/>
</dbReference>
<gene>
    <name evidence="2" type="ORF">L484_006139</name>
</gene>
<sequence length="74" mass="8153">MEDVVGGFIALPKAWVDLRTLSKISKALRDKQQSGKRKAVTDEPAGLKKRKKMEQNQPGKGDSGGRRSNTTNSR</sequence>
<protein>
    <submittedName>
        <fullName evidence="2">Uncharacterized protein</fullName>
    </submittedName>
</protein>
<proteinExistence type="predicted"/>
<feature type="region of interest" description="Disordered" evidence="1">
    <location>
        <begin position="28"/>
        <end position="74"/>
    </location>
</feature>